<dbReference type="WBParaSite" id="PgR040_g086_t01">
    <property type="protein sequence ID" value="PgR040_g086_t01"/>
    <property type="gene ID" value="PgR040_g086"/>
</dbReference>
<keyword evidence="1" id="KW-1185">Reference proteome</keyword>
<evidence type="ECO:0000313" key="1">
    <source>
        <dbReference type="Proteomes" id="UP000887569"/>
    </source>
</evidence>
<evidence type="ECO:0000313" key="3">
    <source>
        <dbReference type="WBParaSite" id="PgR040_g086_t02"/>
    </source>
</evidence>
<accession>A0A915BHQ0</accession>
<proteinExistence type="predicted"/>
<name>A0A915BHQ0_PARUN</name>
<protein>
    <submittedName>
        <fullName evidence="2 3">Ovule protein</fullName>
    </submittedName>
</protein>
<dbReference type="AlphaFoldDB" id="A0A915BHQ0"/>
<reference evidence="2 3" key="1">
    <citation type="submission" date="2022-11" db="UniProtKB">
        <authorList>
            <consortium name="WormBaseParasite"/>
        </authorList>
    </citation>
    <scope>IDENTIFICATION</scope>
</reference>
<evidence type="ECO:0000313" key="2">
    <source>
        <dbReference type="WBParaSite" id="PgR040_g086_t01"/>
    </source>
</evidence>
<dbReference type="WBParaSite" id="PgR040_g086_t02">
    <property type="protein sequence ID" value="PgR040_g086_t02"/>
    <property type="gene ID" value="PgR040_g086"/>
</dbReference>
<sequence>MKRHSKEVFDDLQCITAHLFYVSNCLSHCIVYNIHFAILWNIYVNFTRENNICHKILTIIWNDCLTRNE</sequence>
<organism evidence="1 2">
    <name type="scientific">Parascaris univalens</name>
    <name type="common">Nematode worm</name>
    <dbReference type="NCBI Taxonomy" id="6257"/>
    <lineage>
        <taxon>Eukaryota</taxon>
        <taxon>Metazoa</taxon>
        <taxon>Ecdysozoa</taxon>
        <taxon>Nematoda</taxon>
        <taxon>Chromadorea</taxon>
        <taxon>Rhabditida</taxon>
        <taxon>Spirurina</taxon>
        <taxon>Ascaridomorpha</taxon>
        <taxon>Ascaridoidea</taxon>
        <taxon>Ascarididae</taxon>
        <taxon>Parascaris</taxon>
    </lineage>
</organism>
<dbReference type="Proteomes" id="UP000887569">
    <property type="component" value="Unplaced"/>
</dbReference>